<evidence type="ECO:0000313" key="2">
    <source>
        <dbReference type="EMBL" id="PMN90499.1"/>
    </source>
</evidence>
<keyword evidence="1" id="KW-0732">Signal</keyword>
<evidence type="ECO:0000256" key="1">
    <source>
        <dbReference type="SAM" id="SignalP"/>
    </source>
</evidence>
<dbReference type="Proteomes" id="UP000235387">
    <property type="component" value="Unassembled WGS sequence"/>
</dbReference>
<feature type="signal peptide" evidence="1">
    <location>
        <begin position="1"/>
        <end position="19"/>
    </location>
</feature>
<gene>
    <name evidence="2" type="ORF">BCT23_19700</name>
</gene>
<proteinExistence type="predicted"/>
<reference evidence="3" key="1">
    <citation type="submission" date="2016-07" db="EMBL/GenBank/DDBJ databases">
        <title>Nontailed viruses are major unrecognized killers of bacteria in the ocean.</title>
        <authorList>
            <person name="Kauffman K."/>
            <person name="Hussain F."/>
            <person name="Yang J."/>
            <person name="Arevalo P."/>
            <person name="Brown J."/>
            <person name="Cutler M."/>
            <person name="Kelly L."/>
            <person name="Polz M.F."/>
        </authorList>
    </citation>
    <scope>NUCLEOTIDE SEQUENCE [LARGE SCALE GENOMIC DNA]</scope>
    <source>
        <strain evidence="3">10N.261.45.A10</strain>
    </source>
</reference>
<name>A0A2N7L8F9_9GAMM</name>
<organism evidence="2 3">
    <name type="scientific">Enterovibrio norvegicus</name>
    <dbReference type="NCBI Taxonomy" id="188144"/>
    <lineage>
        <taxon>Bacteria</taxon>
        <taxon>Pseudomonadati</taxon>
        <taxon>Pseudomonadota</taxon>
        <taxon>Gammaproteobacteria</taxon>
        <taxon>Vibrionales</taxon>
        <taxon>Vibrionaceae</taxon>
        <taxon>Enterovibrio</taxon>
    </lineage>
</organism>
<dbReference type="PANTHER" id="PTHR42779:SF1">
    <property type="entry name" value="PROTEIN YNJB"/>
    <property type="match status" value="1"/>
</dbReference>
<sequence length="384" mass="42638">MKTLLSAMALLTASFAVFASSPDLNNWSHVEVKAQGQHVYFHAWGGNQEINRYIQWAGKELQRRHNIKLHHVKVTDISETTTRLIAEKAAGKTSGGSVDLVWINGENFKSLKENQLLMGSFAQQLPHWSLVDQNLPVTVDFSEPTDGMEAPWGLSQLVFIYDKETLSTPPRTFGDMLNYAKRNPNRLSYPRPPEFHGTSFLKALLIELTNDSPCLSEPVDHIDFDKVTAPLWHYLDEFHKVAWRGGKQFPAGTAETLQLLDDGQIDLAITFNPNAVYAAQSAGNLAETTEAYAMEMGALSNIHYLTVPWNANAKEGALVAINFLLSPQAQSRKGDLDVWGDPAVLKDAHLSGSAKENTPFTAVAEPHPSWQSALEKAWLQRYGS</sequence>
<dbReference type="RefSeq" id="WP_102391364.1">
    <property type="nucleotide sequence ID" value="NZ_MDAL01000029.1"/>
</dbReference>
<dbReference type="Pfam" id="PF13416">
    <property type="entry name" value="SBP_bac_8"/>
    <property type="match status" value="1"/>
</dbReference>
<dbReference type="PANTHER" id="PTHR42779">
    <property type="entry name" value="PROTEIN YNJB"/>
    <property type="match status" value="1"/>
</dbReference>
<dbReference type="EMBL" id="MDAL01000029">
    <property type="protein sequence ID" value="PMN90499.1"/>
    <property type="molecule type" value="Genomic_DNA"/>
</dbReference>
<evidence type="ECO:0008006" key="4">
    <source>
        <dbReference type="Google" id="ProtNLM"/>
    </source>
</evidence>
<accession>A0A2N7L8F9</accession>
<feature type="chain" id="PRO_5014614163" description="ABC transporter substrate-binding protein" evidence="1">
    <location>
        <begin position="20"/>
        <end position="384"/>
    </location>
</feature>
<dbReference type="SUPFAM" id="SSF53850">
    <property type="entry name" value="Periplasmic binding protein-like II"/>
    <property type="match status" value="1"/>
</dbReference>
<evidence type="ECO:0000313" key="3">
    <source>
        <dbReference type="Proteomes" id="UP000235387"/>
    </source>
</evidence>
<dbReference type="NCBIfam" id="NF008633">
    <property type="entry name" value="PRK11622.1"/>
    <property type="match status" value="1"/>
</dbReference>
<comment type="caution">
    <text evidence="2">The sequence shown here is derived from an EMBL/GenBank/DDBJ whole genome shotgun (WGS) entry which is preliminary data.</text>
</comment>
<protein>
    <recommendedName>
        <fullName evidence="4">ABC transporter substrate-binding protein</fullName>
    </recommendedName>
</protein>
<dbReference type="InterPro" id="IPR006059">
    <property type="entry name" value="SBP"/>
</dbReference>
<dbReference type="PIRSF" id="PIRSF029172">
    <property type="entry name" value="UCP029172_ABC_sbc_YnjB"/>
    <property type="match status" value="1"/>
</dbReference>
<dbReference type="Gene3D" id="3.40.190.10">
    <property type="entry name" value="Periplasmic binding protein-like II"/>
    <property type="match status" value="2"/>
</dbReference>
<dbReference type="InterPro" id="IPR027020">
    <property type="entry name" value="YnjB"/>
</dbReference>
<dbReference type="AlphaFoldDB" id="A0A2N7L8F9"/>